<keyword evidence="5" id="KW-1185">Reference proteome</keyword>
<organism evidence="4 5">
    <name type="scientific">Aspergillus pseudoustus</name>
    <dbReference type="NCBI Taxonomy" id="1810923"/>
    <lineage>
        <taxon>Eukaryota</taxon>
        <taxon>Fungi</taxon>
        <taxon>Dikarya</taxon>
        <taxon>Ascomycota</taxon>
        <taxon>Pezizomycotina</taxon>
        <taxon>Eurotiomycetes</taxon>
        <taxon>Eurotiomycetidae</taxon>
        <taxon>Eurotiales</taxon>
        <taxon>Aspergillaceae</taxon>
        <taxon>Aspergillus</taxon>
        <taxon>Aspergillus subgen. Nidulantes</taxon>
    </lineage>
</organism>
<feature type="domain" description="Carboxylesterase type B" evidence="3">
    <location>
        <begin position="18"/>
        <end position="253"/>
    </location>
</feature>
<sequence length="390" mass="43792">MPDIDTYRTQDCLPSVSGLNASEDCLYMNIVKPAMRSSTRGGFNSGGPSTQQNKLTFIVENSMKINKPIIAISIADRSNMRGFLNTDEMMGLGQMNPGLKDQRLALHWIQENIAAFKVTLWGKSAGATSIAFHLAAFNGRDDGLFRAAIMESGGPVMYGALNTKSFHETMYRQILGELNCTGSLTPLRCLQQVPAESLDIILRRPAYAANFKPSLDRDMLARFGSVQLDQGDFVKVPIIIGCNSDEGTLYTDNSPDYFIPTFDTLGTDHPIGAPYGRYWQQFMAYVGDLIFIAQKRKTCETWARYGLSAFCYRFNAIGATSTWPRGLIYDQNANNWTSRGQYRVPSWPAYTTQSPKNLVFDANVTSYLERDDFRNEGIRLINDYHFLYCQ</sequence>
<dbReference type="Gene3D" id="3.40.50.1820">
    <property type="entry name" value="alpha/beta hydrolase"/>
    <property type="match status" value="1"/>
</dbReference>
<evidence type="ECO:0000313" key="4">
    <source>
        <dbReference type="EMBL" id="KAL2851001.1"/>
    </source>
</evidence>
<comment type="similarity">
    <text evidence="1">Belongs to the type-B carboxylesterase/lipase family.</text>
</comment>
<dbReference type="Proteomes" id="UP001610446">
    <property type="component" value="Unassembled WGS sequence"/>
</dbReference>
<proteinExistence type="inferred from homology"/>
<dbReference type="SUPFAM" id="SSF53474">
    <property type="entry name" value="alpha/beta-Hydrolases"/>
    <property type="match status" value="1"/>
</dbReference>
<dbReference type="InterPro" id="IPR002018">
    <property type="entry name" value="CarbesteraseB"/>
</dbReference>
<name>A0ABR4KFE2_9EURO</name>
<accession>A0ABR4KFE2</accession>
<evidence type="ECO:0000256" key="2">
    <source>
        <dbReference type="ARBA" id="ARBA00022801"/>
    </source>
</evidence>
<dbReference type="Pfam" id="PF00135">
    <property type="entry name" value="COesterase"/>
    <property type="match status" value="1"/>
</dbReference>
<gene>
    <name evidence="4" type="ORF">BJY01DRAFT_233065</name>
</gene>
<evidence type="ECO:0000313" key="5">
    <source>
        <dbReference type="Proteomes" id="UP001610446"/>
    </source>
</evidence>
<comment type="caution">
    <text evidence="4">The sequence shown here is derived from an EMBL/GenBank/DDBJ whole genome shotgun (WGS) entry which is preliminary data.</text>
</comment>
<dbReference type="GO" id="GO:0016787">
    <property type="term" value="F:hydrolase activity"/>
    <property type="evidence" value="ECO:0007669"/>
    <property type="project" value="UniProtKB-KW"/>
</dbReference>
<keyword evidence="2 4" id="KW-0378">Hydrolase</keyword>
<dbReference type="InterPro" id="IPR050654">
    <property type="entry name" value="AChE-related_enzymes"/>
</dbReference>
<dbReference type="InterPro" id="IPR029058">
    <property type="entry name" value="AB_hydrolase_fold"/>
</dbReference>
<dbReference type="PANTHER" id="PTHR43918:SF4">
    <property type="entry name" value="CARBOXYLIC ESTER HYDROLASE"/>
    <property type="match status" value="1"/>
</dbReference>
<evidence type="ECO:0000259" key="3">
    <source>
        <dbReference type="Pfam" id="PF00135"/>
    </source>
</evidence>
<reference evidence="4 5" key="1">
    <citation type="submission" date="2024-07" db="EMBL/GenBank/DDBJ databases">
        <title>Section-level genome sequencing and comparative genomics of Aspergillus sections Usti and Cavernicolus.</title>
        <authorList>
            <consortium name="Lawrence Berkeley National Laboratory"/>
            <person name="Nybo J.L."/>
            <person name="Vesth T.C."/>
            <person name="Theobald S."/>
            <person name="Frisvad J.C."/>
            <person name="Larsen T.O."/>
            <person name="Kjaerboelling I."/>
            <person name="Rothschild-Mancinelli K."/>
            <person name="Lyhne E.K."/>
            <person name="Kogle M.E."/>
            <person name="Barry K."/>
            <person name="Clum A."/>
            <person name="Na H."/>
            <person name="Ledsgaard L."/>
            <person name="Lin J."/>
            <person name="Lipzen A."/>
            <person name="Kuo A."/>
            <person name="Riley R."/>
            <person name="Mondo S."/>
            <person name="Labutti K."/>
            <person name="Haridas S."/>
            <person name="Pangalinan J."/>
            <person name="Salamov A.A."/>
            <person name="Simmons B.A."/>
            <person name="Magnuson J.K."/>
            <person name="Chen J."/>
            <person name="Drula E."/>
            <person name="Henrissat B."/>
            <person name="Wiebenga A."/>
            <person name="Lubbers R.J."/>
            <person name="Gomes A.C."/>
            <person name="Makela M.R."/>
            <person name="Stajich J."/>
            <person name="Grigoriev I.V."/>
            <person name="Mortensen U.H."/>
            <person name="De Vries R.P."/>
            <person name="Baker S.E."/>
            <person name="Andersen M.R."/>
        </authorList>
    </citation>
    <scope>NUCLEOTIDE SEQUENCE [LARGE SCALE GENOMIC DNA]</scope>
    <source>
        <strain evidence="4 5">CBS 123904</strain>
    </source>
</reference>
<evidence type="ECO:0000256" key="1">
    <source>
        <dbReference type="ARBA" id="ARBA00005964"/>
    </source>
</evidence>
<protein>
    <submittedName>
        <fullName evidence="4">Alpha/Beta hydrolase protein</fullName>
    </submittedName>
</protein>
<dbReference type="PANTHER" id="PTHR43918">
    <property type="entry name" value="ACETYLCHOLINESTERASE"/>
    <property type="match status" value="1"/>
</dbReference>
<dbReference type="EMBL" id="JBFXLU010000033">
    <property type="protein sequence ID" value="KAL2851001.1"/>
    <property type="molecule type" value="Genomic_DNA"/>
</dbReference>